<dbReference type="InterPro" id="IPR016092">
    <property type="entry name" value="ATAP"/>
</dbReference>
<reference evidence="2 3" key="1">
    <citation type="submission" date="2022-01" db="EMBL/GenBank/DDBJ databases">
        <title>Desulfofustis limnae sp. nov., a novel mesophilic sulfate-reducing bacterium isolated from marsh soil.</title>
        <authorList>
            <person name="Watanabe M."/>
            <person name="Takahashi A."/>
            <person name="Kojima H."/>
            <person name="Fukui M."/>
        </authorList>
    </citation>
    <scope>NUCLEOTIDE SEQUENCE [LARGE SCALE GENOMIC DNA]</scope>
    <source>
        <strain evidence="2 3">PPLL</strain>
    </source>
</reference>
<dbReference type="InterPro" id="IPR035903">
    <property type="entry name" value="HesB-like_dom_sf"/>
</dbReference>
<dbReference type="Proteomes" id="UP000830055">
    <property type="component" value="Chromosome"/>
</dbReference>
<gene>
    <name evidence="2" type="primary">ycf57</name>
    <name evidence="2" type="ORF">DPPLL_09670</name>
</gene>
<dbReference type="PROSITE" id="PS01152">
    <property type="entry name" value="HESB"/>
    <property type="match status" value="1"/>
</dbReference>
<dbReference type="InterPro" id="IPR000361">
    <property type="entry name" value="ATAP_core_dom"/>
</dbReference>
<dbReference type="InterPro" id="IPR031108">
    <property type="entry name" value="IscA_plant_cyanobact"/>
</dbReference>
<evidence type="ECO:0000313" key="2">
    <source>
        <dbReference type="EMBL" id="BDD86602.1"/>
    </source>
</evidence>
<dbReference type="PANTHER" id="PTHR47265">
    <property type="entry name" value="IRON-SULFUR ASSEMBLY PROTEIN ISCA, CHLOROPLASTIC"/>
    <property type="match status" value="1"/>
</dbReference>
<dbReference type="RefSeq" id="WP_284153680.1">
    <property type="nucleotide sequence ID" value="NZ_AP025516.1"/>
</dbReference>
<proteinExistence type="predicted"/>
<dbReference type="Pfam" id="PF01521">
    <property type="entry name" value="Fe-S_biosyn"/>
    <property type="match status" value="1"/>
</dbReference>
<accession>A0ABM7W6P2</accession>
<keyword evidence="3" id="KW-1185">Reference proteome</keyword>
<dbReference type="SUPFAM" id="SSF89360">
    <property type="entry name" value="HesB-like domain"/>
    <property type="match status" value="1"/>
</dbReference>
<evidence type="ECO:0000259" key="1">
    <source>
        <dbReference type="Pfam" id="PF01521"/>
    </source>
</evidence>
<protein>
    <recommendedName>
        <fullName evidence="1">Core domain-containing protein</fullName>
    </recommendedName>
</protein>
<dbReference type="InterPro" id="IPR017870">
    <property type="entry name" value="FeS_cluster_insertion_CS"/>
</dbReference>
<dbReference type="PANTHER" id="PTHR47265:SF1">
    <property type="entry name" value="IRON-SULFUR ASSEMBLY PROTEIN ISCA, CHLOROPLASTIC"/>
    <property type="match status" value="1"/>
</dbReference>
<sequence>MITVSDRARQELIKRGGNDAFVRIVVQSGGCAGMTYHAEIVPEKGTDEKIVWRSDQLTVITDDDSLPYLIGLQIDYSDDLITAGFRFRNGSSASSCGCGASFAADGTTILANAGGHGCGH</sequence>
<dbReference type="EMBL" id="AP025516">
    <property type="protein sequence ID" value="BDD86602.1"/>
    <property type="molecule type" value="Genomic_DNA"/>
</dbReference>
<name>A0ABM7W6P2_9BACT</name>
<feature type="domain" description="Core" evidence="1">
    <location>
        <begin position="2"/>
        <end position="99"/>
    </location>
</feature>
<dbReference type="Gene3D" id="2.60.300.12">
    <property type="entry name" value="HesB-like domain"/>
    <property type="match status" value="1"/>
</dbReference>
<dbReference type="NCBIfam" id="TIGR00049">
    <property type="entry name" value="iron-sulfur cluster assembly accessory protein"/>
    <property type="match status" value="1"/>
</dbReference>
<evidence type="ECO:0000313" key="3">
    <source>
        <dbReference type="Proteomes" id="UP000830055"/>
    </source>
</evidence>
<organism evidence="2 3">
    <name type="scientific">Desulfofustis limnaeus</name>
    <dbReference type="NCBI Taxonomy" id="2740163"/>
    <lineage>
        <taxon>Bacteria</taxon>
        <taxon>Pseudomonadati</taxon>
        <taxon>Thermodesulfobacteriota</taxon>
        <taxon>Desulfobulbia</taxon>
        <taxon>Desulfobulbales</taxon>
        <taxon>Desulfocapsaceae</taxon>
        <taxon>Desulfofustis</taxon>
    </lineage>
</organism>